<evidence type="ECO:0000313" key="2">
    <source>
        <dbReference type="EMBL" id="GBG97544.1"/>
    </source>
</evidence>
<feature type="compositionally biased region" description="Polar residues" evidence="1">
    <location>
        <begin position="1"/>
        <end position="13"/>
    </location>
</feature>
<gene>
    <name evidence="2" type="ORF">NtB2_01691</name>
</gene>
<proteinExistence type="predicted"/>
<feature type="compositionally biased region" description="Low complexity" evidence="1">
    <location>
        <begin position="14"/>
        <end position="30"/>
    </location>
</feature>
<feature type="region of interest" description="Disordered" evidence="1">
    <location>
        <begin position="1"/>
        <end position="130"/>
    </location>
</feature>
<feature type="compositionally biased region" description="Polar residues" evidence="1">
    <location>
        <begin position="31"/>
        <end position="41"/>
    </location>
</feature>
<evidence type="ECO:0000256" key="1">
    <source>
        <dbReference type="SAM" id="MobiDB-lite"/>
    </source>
</evidence>
<dbReference type="EMBL" id="BFFO01000017">
    <property type="protein sequence ID" value="GBG97544.1"/>
    <property type="molecule type" value="Genomic_DNA"/>
</dbReference>
<sequence>MNAVSLTSESLDNSGQPTSTQQSQSHLQASMSQSHSEASPGSTTDDDNTSQSNSSAYSTRESFFAQTVITDRARQSEARALIGTPDDSQSHQQDDGVSDDDIDNGEINNEVSPQNAIPTGLSIPKESDGQIKASPLNQHIQPANMDRVKEEGTPLLAGIFTALAAFLGFFNHKRKEKEEEEEEE</sequence>
<evidence type="ECO:0000313" key="3">
    <source>
        <dbReference type="Proteomes" id="UP000245021"/>
    </source>
</evidence>
<organism evidence="2 3">
    <name type="scientific">Lactococcus termiticola</name>
    <dbReference type="NCBI Taxonomy" id="2169526"/>
    <lineage>
        <taxon>Bacteria</taxon>
        <taxon>Bacillati</taxon>
        <taxon>Bacillota</taxon>
        <taxon>Bacilli</taxon>
        <taxon>Lactobacillales</taxon>
        <taxon>Streptococcaceae</taxon>
        <taxon>Lactococcus</taxon>
    </lineage>
</organism>
<protein>
    <submittedName>
        <fullName evidence="2">Uncharacterized protein</fullName>
    </submittedName>
</protein>
<reference evidence="2 3" key="1">
    <citation type="journal article" date="2018" name="Genome Announc.">
        <title>Draft Genome Sequence of Lactococcus sp. Strain NtB2 (JCM 32569), Isolated from the Gut of the Higher Termite Nasutitermes takasagoensis.</title>
        <authorList>
            <person name="Noda S."/>
            <person name="Aihara C."/>
            <person name="Yuki M."/>
            <person name="Ohkuma M."/>
        </authorList>
    </citation>
    <scope>NUCLEOTIDE SEQUENCE [LARGE SCALE GENOMIC DNA]</scope>
    <source>
        <strain evidence="2 3">NtB2</strain>
    </source>
</reference>
<comment type="caution">
    <text evidence="2">The sequence shown here is derived from an EMBL/GenBank/DDBJ whole genome shotgun (WGS) entry which is preliminary data.</text>
</comment>
<keyword evidence="3" id="KW-1185">Reference proteome</keyword>
<dbReference type="Proteomes" id="UP000245021">
    <property type="component" value="Unassembled WGS sequence"/>
</dbReference>
<dbReference type="AlphaFoldDB" id="A0A2R5HHQ2"/>
<name>A0A2R5HHQ2_9LACT</name>
<accession>A0A2R5HHQ2</accession>
<feature type="compositionally biased region" description="Polar residues" evidence="1">
    <location>
        <begin position="56"/>
        <end position="69"/>
    </location>
</feature>